<feature type="domain" description="4'-phosphopantetheinyl transferase N-terminal" evidence="5">
    <location>
        <begin position="128"/>
        <end position="218"/>
    </location>
</feature>
<keyword evidence="2" id="KW-0808">Transferase</keyword>
<dbReference type="InterPro" id="IPR055066">
    <property type="entry name" value="AASDHPPT_N"/>
</dbReference>
<keyword evidence="3" id="KW-0472">Membrane</keyword>
<evidence type="ECO:0000313" key="6">
    <source>
        <dbReference type="Proteomes" id="UP000515125"/>
    </source>
</evidence>
<dbReference type="OrthoDB" id="354518at2759"/>
<keyword evidence="3" id="KW-0812">Transmembrane</keyword>
<dbReference type="RefSeq" id="XP_026194538.1">
    <property type="nucleotide sequence ID" value="XM_026338753.1"/>
</dbReference>
<dbReference type="SUPFAM" id="SSF56214">
    <property type="entry name" value="4'-phosphopantetheinyl transferase"/>
    <property type="match status" value="2"/>
</dbReference>
<evidence type="ECO:0000256" key="1">
    <source>
        <dbReference type="ARBA" id="ARBA00013172"/>
    </source>
</evidence>
<dbReference type="GO" id="GO:0000287">
    <property type="term" value="F:magnesium ion binding"/>
    <property type="evidence" value="ECO:0007669"/>
    <property type="project" value="InterPro"/>
</dbReference>
<keyword evidence="3" id="KW-1133">Transmembrane helix</keyword>
<accession>A0A6P6S319</accession>
<dbReference type="GO" id="GO:0008897">
    <property type="term" value="F:holo-[acyl-carrier-protein] synthase activity"/>
    <property type="evidence" value="ECO:0007669"/>
    <property type="project" value="UniProtKB-EC"/>
</dbReference>
<feature type="domain" description="4'-phosphopantetheinyl transferase" evidence="4">
    <location>
        <begin position="221"/>
        <end position="331"/>
    </location>
</feature>
<reference evidence="7" key="1">
    <citation type="submission" date="2025-08" db="UniProtKB">
        <authorList>
            <consortium name="RefSeq"/>
        </authorList>
    </citation>
    <scope>IDENTIFICATION</scope>
</reference>
<dbReference type="Proteomes" id="UP000515125">
    <property type="component" value="Unplaced"/>
</dbReference>
<dbReference type="AlphaFoldDB" id="A0A6P6S319"/>
<dbReference type="InterPro" id="IPR008278">
    <property type="entry name" value="4-PPantetheinyl_Trfase_dom"/>
</dbReference>
<evidence type="ECO:0000256" key="2">
    <source>
        <dbReference type="ARBA" id="ARBA00022679"/>
    </source>
</evidence>
<dbReference type="Pfam" id="PF01648">
    <property type="entry name" value="ACPS"/>
    <property type="match status" value="1"/>
</dbReference>
<dbReference type="Gene3D" id="3.90.470.20">
    <property type="entry name" value="4'-phosphopantetheinyl transferase domain"/>
    <property type="match status" value="2"/>
</dbReference>
<evidence type="ECO:0000313" key="7">
    <source>
        <dbReference type="RefSeq" id="XP_026194538.1"/>
    </source>
</evidence>
<evidence type="ECO:0000256" key="3">
    <source>
        <dbReference type="SAM" id="Phobius"/>
    </source>
</evidence>
<evidence type="ECO:0000259" key="5">
    <source>
        <dbReference type="Pfam" id="PF22624"/>
    </source>
</evidence>
<sequence>MLECPQPRQPPFLSAKAQAPAAARVLNDVKRRFSEEACRRGQGSTNFHPSDDPAFGCFRSEDSSFLREGSATFVHTRPACRGPPPAQAMQTATREPNHLAAAADVVVLDLGALTLGESEAELRLKALWPHVGAILPAQEILDSERYRRATDRLRAFSSRLLQRLLLSAYCCCDSKSLIIERKATRSKPIWRPSPSLESAFLHFNVSHDEGLVVFGASQHLVGVDCMRCACRGRDTEQFLRQMRGHCTPGDWAYVMEVSDPEQQLRRFMRVWTVKESFVKALGTGMYTDPQRLQCFFFPPCPPRISLDGTPQTDFYFRLEEEKAPGYVLCICVGPPSRALEEYKSCMPRCLEGAHTPITTAPPPEAWGFRSCSFPELLAAASAAATVRVVAFTAVSTALAHALLAAPVVTAIFIAGATAAA</sequence>
<organism evidence="6 7">
    <name type="scientific">Cyclospora cayetanensis</name>
    <dbReference type="NCBI Taxonomy" id="88456"/>
    <lineage>
        <taxon>Eukaryota</taxon>
        <taxon>Sar</taxon>
        <taxon>Alveolata</taxon>
        <taxon>Apicomplexa</taxon>
        <taxon>Conoidasida</taxon>
        <taxon>Coccidia</taxon>
        <taxon>Eucoccidiorida</taxon>
        <taxon>Eimeriorina</taxon>
        <taxon>Eimeriidae</taxon>
        <taxon>Cyclospora</taxon>
    </lineage>
</organism>
<dbReference type="EC" id="2.7.8.7" evidence="1"/>
<evidence type="ECO:0000259" key="4">
    <source>
        <dbReference type="Pfam" id="PF01648"/>
    </source>
</evidence>
<proteinExistence type="predicted"/>
<dbReference type="InterPro" id="IPR050559">
    <property type="entry name" value="P-Pant_transferase_sf"/>
</dbReference>
<gene>
    <name evidence="7" type="primary">LOC34621162</name>
</gene>
<name>A0A6P6S319_9EIME</name>
<dbReference type="InterPro" id="IPR037143">
    <property type="entry name" value="4-PPantetheinyl_Trfase_dom_sf"/>
</dbReference>
<dbReference type="Pfam" id="PF22624">
    <property type="entry name" value="AASDHPPT_N"/>
    <property type="match status" value="1"/>
</dbReference>
<dbReference type="GO" id="GO:0019878">
    <property type="term" value="P:lysine biosynthetic process via aminoadipic acid"/>
    <property type="evidence" value="ECO:0007669"/>
    <property type="project" value="TreeGrafter"/>
</dbReference>
<dbReference type="GeneID" id="34621162"/>
<feature type="transmembrane region" description="Helical" evidence="3">
    <location>
        <begin position="397"/>
        <end position="419"/>
    </location>
</feature>
<keyword evidence="6" id="KW-1185">Reference proteome</keyword>
<protein>
    <recommendedName>
        <fullName evidence="1">holo-[acyl-carrier-protein] synthase</fullName>
        <ecNumber evidence="1">2.7.8.7</ecNumber>
    </recommendedName>
</protein>
<dbReference type="PANTHER" id="PTHR12215:SF10">
    <property type="entry name" value="L-AMINOADIPATE-SEMIALDEHYDE DEHYDROGENASE-PHOSPHOPANTETHEINYL TRANSFERASE"/>
    <property type="match status" value="1"/>
</dbReference>
<dbReference type="GO" id="GO:0005829">
    <property type="term" value="C:cytosol"/>
    <property type="evidence" value="ECO:0007669"/>
    <property type="project" value="TreeGrafter"/>
</dbReference>
<dbReference type="PANTHER" id="PTHR12215">
    <property type="entry name" value="PHOSPHOPANTETHEINE TRANSFERASE"/>
    <property type="match status" value="1"/>
</dbReference>